<dbReference type="EMBL" id="MAAO01000004">
    <property type="protein sequence ID" value="OUR98621.1"/>
    <property type="molecule type" value="Genomic_DNA"/>
</dbReference>
<dbReference type="PANTHER" id="PTHR43378:SF2">
    <property type="entry name" value="UDP-3-O-ACYLGLUCOSAMINE N-ACYLTRANSFERASE 1, MITOCHONDRIAL-RELATED"/>
    <property type="match status" value="1"/>
</dbReference>
<dbReference type="PANTHER" id="PTHR43378">
    <property type="entry name" value="UDP-3-O-ACYLGLUCOSAMINE N-ACYLTRANSFERASE"/>
    <property type="match status" value="1"/>
</dbReference>
<gene>
    <name evidence="7" type="ORF">A9Q84_04180</name>
</gene>
<dbReference type="PROSITE" id="PS00101">
    <property type="entry name" value="HEXAPEP_TRANSFERASES"/>
    <property type="match status" value="1"/>
</dbReference>
<proteinExistence type="predicted"/>
<dbReference type="SUPFAM" id="SSF51161">
    <property type="entry name" value="Trimeric LpxA-like enzymes"/>
    <property type="match status" value="1"/>
</dbReference>
<evidence type="ECO:0000256" key="2">
    <source>
        <dbReference type="ARBA" id="ARBA00022556"/>
    </source>
</evidence>
<keyword evidence="6" id="KW-0012">Acyltransferase</keyword>
<dbReference type="InterPro" id="IPR001451">
    <property type="entry name" value="Hexapep"/>
</dbReference>
<dbReference type="NCBIfam" id="NF002060">
    <property type="entry name" value="PRK00892.1"/>
    <property type="match status" value="1"/>
</dbReference>
<evidence type="ECO:0000256" key="4">
    <source>
        <dbReference type="ARBA" id="ARBA00022737"/>
    </source>
</evidence>
<evidence type="ECO:0000256" key="1">
    <source>
        <dbReference type="ARBA" id="ARBA00022516"/>
    </source>
</evidence>
<name>A0A1Y5FAI5_9BACT</name>
<sequence length="350" mass="37835">MFSLDNLKNYDPSIEIVSTSNGDLLVSGVTDGRGLEEGCLLFLKNKKNYLKLKDQLQNPLKENILLVEKKFWDKLDQPDLNYLISMFGSIATCEDTSISMSYISKPFWDIKFSQLNEVVDGRQMGSDSIHPTTWIAQGVFIAEDVEISADVRIHSGARIMSGCKIAEGSEIFSNVVLYPFTTIGKNCRIHAGTVIGADGFGYNFHQGVHLKVWHLGNVIIGSNVEIGANSCVDRGTFSSTEIGDGTKIDNHVQVGHNVQLGAGVIICGHVAIGGSAILGDYCVMGGKSAIGDNFTLGKGVQVAGGGLVNCDWPDSVIVGGHPARPVKEWMKGLAFVRKESLKKGEKNVNK</sequence>
<dbReference type="Gene3D" id="2.160.10.10">
    <property type="entry name" value="Hexapeptide repeat proteins"/>
    <property type="match status" value="1"/>
</dbReference>
<evidence type="ECO:0000313" key="7">
    <source>
        <dbReference type="EMBL" id="OUR98621.1"/>
    </source>
</evidence>
<accession>A0A1Y5FAI5</accession>
<dbReference type="InterPro" id="IPR007691">
    <property type="entry name" value="LpxD"/>
</dbReference>
<keyword evidence="2" id="KW-0441">Lipid A biosynthesis</keyword>
<dbReference type="GO" id="GO:0016020">
    <property type="term" value="C:membrane"/>
    <property type="evidence" value="ECO:0007669"/>
    <property type="project" value="GOC"/>
</dbReference>
<dbReference type="AlphaFoldDB" id="A0A1Y5FAI5"/>
<evidence type="ECO:0000256" key="3">
    <source>
        <dbReference type="ARBA" id="ARBA00022679"/>
    </source>
</evidence>
<evidence type="ECO:0000256" key="6">
    <source>
        <dbReference type="ARBA" id="ARBA00023315"/>
    </source>
</evidence>
<evidence type="ECO:0008006" key="9">
    <source>
        <dbReference type="Google" id="ProtNLM"/>
    </source>
</evidence>
<comment type="caution">
    <text evidence="7">The sequence shown here is derived from an EMBL/GenBank/DDBJ whole genome shotgun (WGS) entry which is preliminary data.</text>
</comment>
<organism evidence="7 8">
    <name type="scientific">Halobacteriovorax marinus</name>
    <dbReference type="NCBI Taxonomy" id="97084"/>
    <lineage>
        <taxon>Bacteria</taxon>
        <taxon>Pseudomonadati</taxon>
        <taxon>Bdellovibrionota</taxon>
        <taxon>Bacteriovoracia</taxon>
        <taxon>Bacteriovoracales</taxon>
        <taxon>Halobacteriovoraceae</taxon>
        <taxon>Halobacteriovorax</taxon>
    </lineage>
</organism>
<evidence type="ECO:0000313" key="8">
    <source>
        <dbReference type="Proteomes" id="UP000196531"/>
    </source>
</evidence>
<protein>
    <recommendedName>
        <fullName evidence="9">UDP-3-O-(3-hydroxymyristoyl)glucosamine N-acyltransferase</fullName>
    </recommendedName>
</protein>
<dbReference type="InterPro" id="IPR011004">
    <property type="entry name" value="Trimer_LpxA-like_sf"/>
</dbReference>
<keyword evidence="3" id="KW-0808">Transferase</keyword>
<dbReference type="CDD" id="cd03352">
    <property type="entry name" value="LbH_LpxD"/>
    <property type="match status" value="1"/>
</dbReference>
<dbReference type="Proteomes" id="UP000196531">
    <property type="component" value="Unassembled WGS sequence"/>
</dbReference>
<reference evidence="8" key="1">
    <citation type="journal article" date="2017" name="Proc. Natl. Acad. Sci. U.S.A.">
        <title>Simulation of Deepwater Horizon oil plume reveals substrate specialization within a complex community of hydrocarbon-degraders.</title>
        <authorList>
            <person name="Hu P."/>
            <person name="Dubinsky E.A."/>
            <person name="Probst A.J."/>
            <person name="Wang J."/>
            <person name="Sieber C.M.K."/>
            <person name="Tom L.M."/>
            <person name="Gardinali P."/>
            <person name="Banfield J.F."/>
            <person name="Atlas R.M."/>
            <person name="Andersen G.L."/>
        </authorList>
    </citation>
    <scope>NUCLEOTIDE SEQUENCE [LARGE SCALE GENOMIC DNA]</scope>
</reference>
<dbReference type="GO" id="GO:0009245">
    <property type="term" value="P:lipid A biosynthetic process"/>
    <property type="evidence" value="ECO:0007669"/>
    <property type="project" value="UniProtKB-KW"/>
</dbReference>
<evidence type="ECO:0000256" key="5">
    <source>
        <dbReference type="ARBA" id="ARBA00023098"/>
    </source>
</evidence>
<dbReference type="InterPro" id="IPR018357">
    <property type="entry name" value="Hexapep_transf_CS"/>
</dbReference>
<keyword evidence="5" id="KW-0443">Lipid metabolism</keyword>
<keyword evidence="4" id="KW-0677">Repeat</keyword>
<dbReference type="Pfam" id="PF00132">
    <property type="entry name" value="Hexapep"/>
    <property type="match status" value="2"/>
</dbReference>
<keyword evidence="1" id="KW-0444">Lipid biosynthesis</keyword>
<dbReference type="GO" id="GO:0016410">
    <property type="term" value="F:N-acyltransferase activity"/>
    <property type="evidence" value="ECO:0007669"/>
    <property type="project" value="InterPro"/>
</dbReference>